<dbReference type="OrthoDB" id="9815709at2"/>
<dbReference type="Gene3D" id="3.30.160.20">
    <property type="match status" value="1"/>
</dbReference>
<proteinExistence type="inferred from homology"/>
<dbReference type="RefSeq" id="WP_062044061.1">
    <property type="nucleotide sequence ID" value="NZ_DF968183.1"/>
</dbReference>
<dbReference type="AlphaFoldDB" id="A0A0S7C6M3"/>
<dbReference type="Proteomes" id="UP000053091">
    <property type="component" value="Unassembled WGS sequence"/>
</dbReference>
<evidence type="ECO:0000256" key="2">
    <source>
        <dbReference type="SAM" id="MobiDB-lite"/>
    </source>
</evidence>
<dbReference type="Pfam" id="PF00472">
    <property type="entry name" value="RF-1"/>
    <property type="match status" value="1"/>
</dbReference>
<reference evidence="4" key="1">
    <citation type="journal article" date="2015" name="Genome Announc.">
        <title>Draft Genome Sequence of Bacteroidales Strain TBC1, a Novel Isolate from a Methanogenic Wastewater Treatment System.</title>
        <authorList>
            <person name="Tourlousse D.M."/>
            <person name="Matsuura N."/>
            <person name="Sun L."/>
            <person name="Toyonaga M."/>
            <person name="Kuroda K."/>
            <person name="Ohashi A."/>
            <person name="Cruz R."/>
            <person name="Yamaguchi T."/>
            <person name="Sekiguchi Y."/>
        </authorList>
    </citation>
    <scope>NUCLEOTIDE SEQUENCE [LARGE SCALE GENOMIC DNA]</scope>
    <source>
        <strain evidence="4">TBC1</strain>
    </source>
</reference>
<gene>
    <name evidence="4" type="ORF">TBC1_12368</name>
</gene>
<evidence type="ECO:0000313" key="4">
    <source>
        <dbReference type="EMBL" id="GAP44559.1"/>
    </source>
</evidence>
<feature type="domain" description="Prokaryotic-type class I peptide chain release factors" evidence="3">
    <location>
        <begin position="14"/>
        <end position="135"/>
    </location>
</feature>
<dbReference type="NCBIfam" id="NF006718">
    <property type="entry name" value="PRK09256.1"/>
    <property type="match status" value="1"/>
</dbReference>
<accession>A0A0S7C6M3</accession>
<dbReference type="EMBL" id="DF968183">
    <property type="protein sequence ID" value="GAP44559.1"/>
    <property type="molecule type" value="Genomic_DNA"/>
</dbReference>
<dbReference type="GO" id="GO:0072344">
    <property type="term" value="P:rescue of stalled ribosome"/>
    <property type="evidence" value="ECO:0007669"/>
    <property type="project" value="TreeGrafter"/>
</dbReference>
<name>A0A0S7C6M3_9BACT</name>
<sequence>MSILSDLFGLPELEQELEFKTSRSSGKGGQHVNKTETRVEIHFRIPESALLDDGQKAVLLEKLGHRLSEEGVLRMYSQKSRSQLANRDDVVRRFYELIAKSLKPVKKRIKTLPGKSQKEARLADKKASSRKKELRKNPLDDL</sequence>
<dbReference type="SUPFAM" id="SSF75620">
    <property type="entry name" value="Release factor"/>
    <property type="match status" value="1"/>
</dbReference>
<dbReference type="GO" id="GO:0043022">
    <property type="term" value="F:ribosome binding"/>
    <property type="evidence" value="ECO:0007669"/>
    <property type="project" value="TreeGrafter"/>
</dbReference>
<dbReference type="GO" id="GO:0003747">
    <property type="term" value="F:translation release factor activity"/>
    <property type="evidence" value="ECO:0007669"/>
    <property type="project" value="InterPro"/>
</dbReference>
<keyword evidence="5" id="KW-1185">Reference proteome</keyword>
<dbReference type="PANTHER" id="PTHR47814:SF1">
    <property type="entry name" value="PEPTIDYL-TRNA HYDROLASE ARFB"/>
    <property type="match status" value="1"/>
</dbReference>
<organism evidence="4">
    <name type="scientific">Lentimicrobium saccharophilum</name>
    <dbReference type="NCBI Taxonomy" id="1678841"/>
    <lineage>
        <taxon>Bacteria</taxon>
        <taxon>Pseudomonadati</taxon>
        <taxon>Bacteroidota</taxon>
        <taxon>Bacteroidia</taxon>
        <taxon>Bacteroidales</taxon>
        <taxon>Lentimicrobiaceae</taxon>
        <taxon>Lentimicrobium</taxon>
    </lineage>
</organism>
<dbReference type="GO" id="GO:0004045">
    <property type="term" value="F:peptidyl-tRNA hydrolase activity"/>
    <property type="evidence" value="ECO:0007669"/>
    <property type="project" value="TreeGrafter"/>
</dbReference>
<feature type="compositionally biased region" description="Basic and acidic residues" evidence="2">
    <location>
        <begin position="116"/>
        <end position="142"/>
    </location>
</feature>
<dbReference type="STRING" id="1678841.TBC1_12368"/>
<evidence type="ECO:0000259" key="3">
    <source>
        <dbReference type="Pfam" id="PF00472"/>
    </source>
</evidence>
<dbReference type="InterPro" id="IPR045853">
    <property type="entry name" value="Pep_chain_release_fac_I_sf"/>
</dbReference>
<dbReference type="InterPro" id="IPR000352">
    <property type="entry name" value="Pep_chain_release_fac_I"/>
</dbReference>
<protein>
    <submittedName>
        <fullName evidence="4">Protein containing RF-1 domain</fullName>
    </submittedName>
</protein>
<evidence type="ECO:0000313" key="5">
    <source>
        <dbReference type="Proteomes" id="UP000053091"/>
    </source>
</evidence>
<dbReference type="PANTHER" id="PTHR47814">
    <property type="entry name" value="PEPTIDYL-TRNA HYDROLASE ARFB"/>
    <property type="match status" value="1"/>
</dbReference>
<comment type="similarity">
    <text evidence="1">Belongs to the prokaryotic/mitochondrial release factor family.</text>
</comment>
<evidence type="ECO:0000256" key="1">
    <source>
        <dbReference type="ARBA" id="ARBA00010835"/>
    </source>
</evidence>
<feature type="region of interest" description="Disordered" evidence="2">
    <location>
        <begin position="108"/>
        <end position="142"/>
    </location>
</feature>